<sequence length="97" mass="10056">MPVTTNAAPPLPDPGVPAASADPEDPTLTYGLVTRPTIPSPAVAQDGTMYTPGEGVTISLLNNTSRLWLSASLSALMLFNSQRPFTSGAPFFLLPAS</sequence>
<evidence type="ECO:0000313" key="2">
    <source>
        <dbReference type="EMBL" id="QEH35478.1"/>
    </source>
</evidence>
<dbReference type="AlphaFoldDB" id="A0A5B9W4J1"/>
<name>A0A5B9W4J1_9BACT</name>
<protein>
    <submittedName>
        <fullName evidence="2">Uncharacterized protein</fullName>
    </submittedName>
</protein>
<gene>
    <name evidence="2" type="ORF">OJF2_40300</name>
</gene>
<accession>A0A5B9W4J1</accession>
<keyword evidence="3" id="KW-1185">Reference proteome</keyword>
<proteinExistence type="predicted"/>
<dbReference type="KEGG" id="agv:OJF2_40300"/>
<evidence type="ECO:0000313" key="3">
    <source>
        <dbReference type="Proteomes" id="UP000324233"/>
    </source>
</evidence>
<evidence type="ECO:0000256" key="1">
    <source>
        <dbReference type="SAM" id="MobiDB-lite"/>
    </source>
</evidence>
<dbReference type="EMBL" id="CP042997">
    <property type="protein sequence ID" value="QEH35478.1"/>
    <property type="molecule type" value="Genomic_DNA"/>
</dbReference>
<feature type="region of interest" description="Disordered" evidence="1">
    <location>
        <begin position="1"/>
        <end position="34"/>
    </location>
</feature>
<dbReference type="Proteomes" id="UP000324233">
    <property type="component" value="Chromosome"/>
</dbReference>
<organism evidence="2 3">
    <name type="scientific">Aquisphaera giovannonii</name>
    <dbReference type="NCBI Taxonomy" id="406548"/>
    <lineage>
        <taxon>Bacteria</taxon>
        <taxon>Pseudomonadati</taxon>
        <taxon>Planctomycetota</taxon>
        <taxon>Planctomycetia</taxon>
        <taxon>Isosphaerales</taxon>
        <taxon>Isosphaeraceae</taxon>
        <taxon>Aquisphaera</taxon>
    </lineage>
</organism>
<reference evidence="2 3" key="1">
    <citation type="submission" date="2019-08" db="EMBL/GenBank/DDBJ databases">
        <title>Deep-cultivation of Planctomycetes and their phenomic and genomic characterization uncovers novel biology.</title>
        <authorList>
            <person name="Wiegand S."/>
            <person name="Jogler M."/>
            <person name="Boedeker C."/>
            <person name="Pinto D."/>
            <person name="Vollmers J."/>
            <person name="Rivas-Marin E."/>
            <person name="Kohn T."/>
            <person name="Peeters S.H."/>
            <person name="Heuer A."/>
            <person name="Rast P."/>
            <person name="Oberbeckmann S."/>
            <person name="Bunk B."/>
            <person name="Jeske O."/>
            <person name="Meyerdierks A."/>
            <person name="Storesund J.E."/>
            <person name="Kallscheuer N."/>
            <person name="Luecker S."/>
            <person name="Lage O.M."/>
            <person name="Pohl T."/>
            <person name="Merkel B.J."/>
            <person name="Hornburger P."/>
            <person name="Mueller R.-W."/>
            <person name="Bruemmer F."/>
            <person name="Labrenz M."/>
            <person name="Spormann A.M."/>
            <person name="Op den Camp H."/>
            <person name="Overmann J."/>
            <person name="Amann R."/>
            <person name="Jetten M.S.M."/>
            <person name="Mascher T."/>
            <person name="Medema M.H."/>
            <person name="Devos D.P."/>
            <person name="Kaster A.-K."/>
            <person name="Ovreas L."/>
            <person name="Rohde M."/>
            <person name="Galperin M.Y."/>
            <person name="Jogler C."/>
        </authorList>
    </citation>
    <scope>NUCLEOTIDE SEQUENCE [LARGE SCALE GENOMIC DNA]</scope>
    <source>
        <strain evidence="2 3">OJF2</strain>
    </source>
</reference>